<evidence type="ECO:0000313" key="13">
    <source>
        <dbReference type="Proteomes" id="UP000887568"/>
    </source>
</evidence>
<keyword evidence="7" id="KW-0675">Receptor</keyword>
<dbReference type="OMA" id="VYWNIEV"/>
<dbReference type="SUPFAM" id="SSF81321">
    <property type="entry name" value="Family A G protein-coupled receptor-like"/>
    <property type="match status" value="1"/>
</dbReference>
<keyword evidence="3 10" id="KW-0812">Transmembrane</keyword>
<dbReference type="GO" id="GO:0008528">
    <property type="term" value="F:G protein-coupled peptide receptor activity"/>
    <property type="evidence" value="ECO:0007669"/>
    <property type="project" value="TreeGrafter"/>
</dbReference>
<evidence type="ECO:0000256" key="10">
    <source>
        <dbReference type="SAM" id="Phobius"/>
    </source>
</evidence>
<evidence type="ECO:0000256" key="5">
    <source>
        <dbReference type="ARBA" id="ARBA00023040"/>
    </source>
</evidence>
<dbReference type="CDD" id="cd00637">
    <property type="entry name" value="7tm_classA_rhodopsin-like"/>
    <property type="match status" value="1"/>
</dbReference>
<feature type="transmembrane region" description="Helical" evidence="10">
    <location>
        <begin position="202"/>
        <end position="220"/>
    </location>
</feature>
<dbReference type="Gene3D" id="1.20.1070.10">
    <property type="entry name" value="Rhodopsin 7-helix transmembrane proteins"/>
    <property type="match status" value="1"/>
</dbReference>
<dbReference type="PRINTS" id="PR00237">
    <property type="entry name" value="GPCRRHODOPSN"/>
</dbReference>
<sequence length="445" mass="49657">MENIFTSNATATNGSVAEEHPFNFRDFNYSTIRLIVNILVFLLGVPGNCLILRVYWTKTRKTSTDILIRALAWADLAVCFLRIAEIIAISLYLAAEYSMYSFPPGPGLSILYAVISALADAAIVSSFSITAVIAVERYDCVCRPQKRIFNPRRSKIVVLVTVLFAFAINVGQIALNICLRTSCKETASVHVYWNIEVKAEPVLFVIALVTIGVCYGKVYATIRKHVKVGHAQAPTARDAERIPSDLRVGRQVNCSTRPTPPQQNIDLPTSESFVDEAVTRFVHPPSTSSSMHANSHQAKPNDVCTAAHVVSFAHQDSSGPSQPNVIPEAKAKTAPQDNTPSQRQSRPEPGHAPQRVGAAKLQRKTTRMLFITSVVFLLTWIPYLVFNVKYYATPYYDNFEEIIRDLSITFLINSVVNPLIYGIANRRFRNDCKEVIRKIKCFKCR</sequence>
<keyword evidence="4 10" id="KW-1133">Transmembrane helix</keyword>
<feature type="transmembrane region" description="Helical" evidence="10">
    <location>
        <begin position="368"/>
        <end position="386"/>
    </location>
</feature>
<feature type="region of interest" description="Disordered" evidence="9">
    <location>
        <begin position="314"/>
        <end position="359"/>
    </location>
</feature>
<evidence type="ECO:0000259" key="11">
    <source>
        <dbReference type="PROSITE" id="PS50262"/>
    </source>
</evidence>
<feature type="transmembrane region" description="Helical" evidence="10">
    <location>
        <begin position="156"/>
        <end position="175"/>
    </location>
</feature>
<feature type="transmembrane region" description="Helical" evidence="10">
    <location>
        <begin position="406"/>
        <end position="424"/>
    </location>
</feature>
<dbReference type="AlphaFoldDB" id="A0A913ZF81"/>
<dbReference type="Pfam" id="PF00001">
    <property type="entry name" value="7tm_1"/>
    <property type="match status" value="1"/>
</dbReference>
<dbReference type="PROSITE" id="PS50262">
    <property type="entry name" value="G_PROTEIN_RECEP_F1_2"/>
    <property type="match status" value="1"/>
</dbReference>
<feature type="compositionally biased region" description="Polar residues" evidence="9">
    <location>
        <begin position="314"/>
        <end position="324"/>
    </location>
</feature>
<dbReference type="OrthoDB" id="6069656at2759"/>
<keyword evidence="13" id="KW-1185">Reference proteome</keyword>
<evidence type="ECO:0000256" key="9">
    <source>
        <dbReference type="SAM" id="MobiDB-lite"/>
    </source>
</evidence>
<feature type="transmembrane region" description="Helical" evidence="10">
    <location>
        <begin position="110"/>
        <end position="135"/>
    </location>
</feature>
<dbReference type="GO" id="GO:0005886">
    <property type="term" value="C:plasma membrane"/>
    <property type="evidence" value="ECO:0007669"/>
    <property type="project" value="UniProtKB-SubCell"/>
</dbReference>
<dbReference type="RefSeq" id="XP_038049711.1">
    <property type="nucleotide sequence ID" value="XM_038193783.1"/>
</dbReference>
<reference evidence="12" key="1">
    <citation type="submission" date="2022-11" db="UniProtKB">
        <authorList>
            <consortium name="EnsemblMetazoa"/>
        </authorList>
    </citation>
    <scope>IDENTIFICATION</scope>
</reference>
<protein>
    <recommendedName>
        <fullName evidence="11">G-protein coupled receptors family 1 profile domain-containing protein</fullName>
    </recommendedName>
</protein>
<evidence type="ECO:0000256" key="4">
    <source>
        <dbReference type="ARBA" id="ARBA00022989"/>
    </source>
</evidence>
<dbReference type="PANTHER" id="PTHR24230">
    <property type="entry name" value="G-PROTEIN COUPLED RECEPTOR"/>
    <property type="match status" value="1"/>
</dbReference>
<dbReference type="Proteomes" id="UP000887568">
    <property type="component" value="Unplaced"/>
</dbReference>
<dbReference type="SMART" id="SM01381">
    <property type="entry name" value="7TM_GPCR_Srsx"/>
    <property type="match status" value="1"/>
</dbReference>
<dbReference type="GO" id="GO:0007218">
    <property type="term" value="P:neuropeptide signaling pathway"/>
    <property type="evidence" value="ECO:0007669"/>
    <property type="project" value="TreeGrafter"/>
</dbReference>
<name>A0A913ZF81_PATMI</name>
<proteinExistence type="predicted"/>
<keyword evidence="6 10" id="KW-0472">Membrane</keyword>
<accession>A0A913ZF81</accession>
<feature type="domain" description="G-protein coupled receptors family 1 profile" evidence="11">
    <location>
        <begin position="47"/>
        <end position="421"/>
    </location>
</feature>
<feature type="transmembrane region" description="Helical" evidence="10">
    <location>
        <begin position="34"/>
        <end position="56"/>
    </location>
</feature>
<dbReference type="PANTHER" id="PTHR24230:SF0">
    <property type="entry name" value="G-PROTEIN COUPLED RECEPTORS FAMILY 1 PROFILE DOMAIN-CONTAINING PROTEIN"/>
    <property type="match status" value="1"/>
</dbReference>
<evidence type="ECO:0000256" key="6">
    <source>
        <dbReference type="ARBA" id="ARBA00023136"/>
    </source>
</evidence>
<keyword evidence="8" id="KW-0807">Transducer</keyword>
<dbReference type="InterPro" id="IPR017452">
    <property type="entry name" value="GPCR_Rhodpsn_7TM"/>
</dbReference>
<feature type="transmembrane region" description="Helical" evidence="10">
    <location>
        <begin position="68"/>
        <end position="95"/>
    </location>
</feature>
<dbReference type="GeneID" id="119723220"/>
<dbReference type="InterPro" id="IPR000276">
    <property type="entry name" value="GPCR_Rhodpsn"/>
</dbReference>
<evidence type="ECO:0000256" key="1">
    <source>
        <dbReference type="ARBA" id="ARBA00004651"/>
    </source>
</evidence>
<keyword evidence="2" id="KW-1003">Cell membrane</keyword>
<evidence type="ECO:0000256" key="2">
    <source>
        <dbReference type="ARBA" id="ARBA00022475"/>
    </source>
</evidence>
<keyword evidence="5" id="KW-0297">G-protein coupled receptor</keyword>
<dbReference type="EnsemblMetazoa" id="XM_038193783.1">
    <property type="protein sequence ID" value="XP_038049711.1"/>
    <property type="gene ID" value="LOC119723220"/>
</dbReference>
<evidence type="ECO:0000256" key="7">
    <source>
        <dbReference type="ARBA" id="ARBA00023170"/>
    </source>
</evidence>
<evidence type="ECO:0000313" key="12">
    <source>
        <dbReference type="EnsemblMetazoa" id="XP_038049711.1"/>
    </source>
</evidence>
<organism evidence="12 13">
    <name type="scientific">Patiria miniata</name>
    <name type="common">Bat star</name>
    <name type="synonym">Asterina miniata</name>
    <dbReference type="NCBI Taxonomy" id="46514"/>
    <lineage>
        <taxon>Eukaryota</taxon>
        <taxon>Metazoa</taxon>
        <taxon>Echinodermata</taxon>
        <taxon>Eleutherozoa</taxon>
        <taxon>Asterozoa</taxon>
        <taxon>Asteroidea</taxon>
        <taxon>Valvatacea</taxon>
        <taxon>Valvatida</taxon>
        <taxon>Asterinidae</taxon>
        <taxon>Patiria</taxon>
    </lineage>
</organism>
<evidence type="ECO:0000256" key="3">
    <source>
        <dbReference type="ARBA" id="ARBA00022692"/>
    </source>
</evidence>
<evidence type="ECO:0000256" key="8">
    <source>
        <dbReference type="ARBA" id="ARBA00023224"/>
    </source>
</evidence>
<feature type="compositionally biased region" description="Polar residues" evidence="9">
    <location>
        <begin position="335"/>
        <end position="344"/>
    </location>
</feature>
<comment type="subcellular location">
    <subcellularLocation>
        <location evidence="1">Cell membrane</location>
        <topology evidence="1">Multi-pass membrane protein</topology>
    </subcellularLocation>
</comment>